<organism evidence="1 2">
    <name type="scientific">Haloarcula marismortui ATCC 33799</name>
    <dbReference type="NCBI Taxonomy" id="662475"/>
    <lineage>
        <taxon>Archaea</taxon>
        <taxon>Methanobacteriati</taxon>
        <taxon>Methanobacteriota</taxon>
        <taxon>Stenosarchaea group</taxon>
        <taxon>Halobacteria</taxon>
        <taxon>Halobacteriales</taxon>
        <taxon>Haloarculaceae</taxon>
        <taxon>Haloarcula</taxon>
    </lineage>
</organism>
<accession>M0K230</accession>
<gene>
    <name evidence="1" type="ORF">C435_16130</name>
</gene>
<keyword evidence="2" id="KW-1185">Reference proteome</keyword>
<evidence type="ECO:0000313" key="2">
    <source>
        <dbReference type="Proteomes" id="UP000011687"/>
    </source>
</evidence>
<proteinExistence type="predicted"/>
<dbReference type="AlphaFoldDB" id="M0K230"/>
<dbReference type="Gene3D" id="1.10.10.10">
    <property type="entry name" value="Winged helix-like DNA-binding domain superfamily/Winged helix DNA-binding domain"/>
    <property type="match status" value="1"/>
</dbReference>
<dbReference type="InterPro" id="IPR036388">
    <property type="entry name" value="WH-like_DNA-bd_sf"/>
</dbReference>
<protein>
    <submittedName>
        <fullName evidence="1">Uncharacterized protein</fullName>
    </submittedName>
</protein>
<sequence length="152" mass="17787">MSYLMGQNIATDGGKMEHRNLDEDHISDKREILHPTRLRLLQQILATEWGSLSARELAFRNDDLEESTVRDHLRDMANRSRPFVEKLSVKEGCRKQGLPWTFYAVTEYGIELLKEVGAYDGISVLYQMYNNLDSEKISEIEEFEHRPEPDWL</sequence>
<comment type="caution">
    <text evidence="1">The sequence shown here is derived from an EMBL/GenBank/DDBJ whole genome shotgun (WGS) entry which is preliminary data.</text>
</comment>
<reference evidence="1 2" key="1">
    <citation type="journal article" date="2014" name="PLoS Genet.">
        <title>Phylogenetically driven sequencing of extremely halophilic archaea reveals strategies for static and dynamic osmo-response.</title>
        <authorList>
            <person name="Becker E.A."/>
            <person name="Seitzer P.M."/>
            <person name="Tritt A."/>
            <person name="Larsen D."/>
            <person name="Krusor M."/>
            <person name="Yao A.I."/>
            <person name="Wu D."/>
            <person name="Madern D."/>
            <person name="Eisen J.A."/>
            <person name="Darling A.E."/>
            <person name="Facciotti M.T."/>
        </authorList>
    </citation>
    <scope>NUCLEOTIDE SEQUENCE [LARGE SCALE GENOMIC DNA]</scope>
    <source>
        <strain evidence="1 2">ATCC 33799</strain>
    </source>
</reference>
<dbReference type="EMBL" id="AOLS01000079">
    <property type="protein sequence ID" value="EMA14179.1"/>
    <property type="molecule type" value="Genomic_DNA"/>
</dbReference>
<dbReference type="Proteomes" id="UP000011687">
    <property type="component" value="Unassembled WGS sequence"/>
</dbReference>
<evidence type="ECO:0000313" key="1">
    <source>
        <dbReference type="EMBL" id="EMA14179.1"/>
    </source>
</evidence>
<name>M0K230_9EURY</name>